<organism evidence="2 3">
    <name type="scientific">Rugosimonospora africana</name>
    <dbReference type="NCBI Taxonomy" id="556532"/>
    <lineage>
        <taxon>Bacteria</taxon>
        <taxon>Bacillati</taxon>
        <taxon>Actinomycetota</taxon>
        <taxon>Actinomycetes</taxon>
        <taxon>Micromonosporales</taxon>
        <taxon>Micromonosporaceae</taxon>
        <taxon>Rugosimonospora</taxon>
    </lineage>
</organism>
<gene>
    <name evidence="2" type="ORF">Raf01_97390</name>
</gene>
<reference evidence="2" key="1">
    <citation type="submission" date="2021-01" db="EMBL/GenBank/DDBJ databases">
        <title>Whole genome shotgun sequence of Rugosimonospora africana NBRC 104875.</title>
        <authorList>
            <person name="Komaki H."/>
            <person name="Tamura T."/>
        </authorList>
    </citation>
    <scope>NUCLEOTIDE SEQUENCE</scope>
    <source>
        <strain evidence="2">NBRC 104875</strain>
    </source>
</reference>
<evidence type="ECO:0000313" key="2">
    <source>
        <dbReference type="EMBL" id="GIH21567.1"/>
    </source>
</evidence>
<accession>A0A8J3VWA9</accession>
<dbReference type="Gene3D" id="3.10.450.50">
    <property type="match status" value="1"/>
</dbReference>
<feature type="domain" description="SnoaL-like" evidence="1">
    <location>
        <begin position="14"/>
        <end position="109"/>
    </location>
</feature>
<sequence>MYYMTGGQEFYARLSKAREDQDIAALGAFYHPDAVSISLSTGQVFSGRQAIVDAFARTFQAAGVISSKSVESLVEAAGTVCVEATFTTRSGQIQTYDIYLLQAGMIKQHVSGLISPHPPVGQGRVQQWPQTNGWAFFHYLRTAAEARDFVILAGLHHADAVSVGCSLNHSLSGREAIVNSAKQFAANGGYLKLKSIEAFAESSEIICLESVQTLEITSTRAGSAQIDLLNYAVWVVHAGRIQRHFSGYISPRGPDLQRAIQRETERLLEKEKDIHGTIMDAWRSRLYPRRWW</sequence>
<keyword evidence="3" id="KW-1185">Reference proteome</keyword>
<dbReference type="InterPro" id="IPR032710">
    <property type="entry name" value="NTF2-like_dom_sf"/>
</dbReference>
<evidence type="ECO:0000259" key="1">
    <source>
        <dbReference type="Pfam" id="PF12680"/>
    </source>
</evidence>
<proteinExistence type="predicted"/>
<dbReference type="Proteomes" id="UP000642748">
    <property type="component" value="Unassembled WGS sequence"/>
</dbReference>
<dbReference type="EMBL" id="BONZ01000140">
    <property type="protein sequence ID" value="GIH21567.1"/>
    <property type="molecule type" value="Genomic_DNA"/>
</dbReference>
<dbReference type="InterPro" id="IPR037401">
    <property type="entry name" value="SnoaL-like"/>
</dbReference>
<dbReference type="Pfam" id="PF12680">
    <property type="entry name" value="SnoaL_2"/>
    <property type="match status" value="1"/>
</dbReference>
<name>A0A8J3VWA9_9ACTN</name>
<protein>
    <recommendedName>
        <fullName evidence="1">SnoaL-like domain-containing protein</fullName>
    </recommendedName>
</protein>
<dbReference type="RefSeq" id="WP_203924942.1">
    <property type="nucleotide sequence ID" value="NZ_BONZ01000140.1"/>
</dbReference>
<dbReference type="AlphaFoldDB" id="A0A8J3VWA9"/>
<evidence type="ECO:0000313" key="3">
    <source>
        <dbReference type="Proteomes" id="UP000642748"/>
    </source>
</evidence>
<dbReference type="SUPFAM" id="SSF54427">
    <property type="entry name" value="NTF2-like"/>
    <property type="match status" value="2"/>
</dbReference>
<comment type="caution">
    <text evidence="2">The sequence shown here is derived from an EMBL/GenBank/DDBJ whole genome shotgun (WGS) entry which is preliminary data.</text>
</comment>